<sequence>MESEEENGFALLAKEQQRLLGLAVAQHAVLEEAIQDAFQRLSGPGTGCDEQAAWDQLETPLAAGIKLAVTASRQPSSVQLRTPDALPEEAPVQLEALQRSDSLSEGSEVSEDFVPPVSVGRVSTNSAPGMGSTNVRAAAAFAISETPQTWCDHMRGRIVTLLDYLVGPLVFLNSLVLLLELQIEGGLAGASIGMDPAPTWSDWAPALRTTDSVFVFVFAVELIIRVMLDRRGFVRDVANWFDGFIVVAGLANLLIAAPMLNSGGDQDQSLMRLVRVIKSLRSLRMLRSFRFVRGLRLLVMACQCFLPSLCWSMVLLGIFMSMGGLALGNLLMEFVMDDAASLEDRQWIWLRYGTAYRALYTLYEITFAGISIDCQRGYSPSIEAYMKRYESFLEPTQPERCVENGAPWPAALTHWKLAAETDIFQATFLDGRTAFSSEVQFSKVPLALVHICADGTPPFLWMTDALLVTHRACALATLAREVEIECSMNTTLRMYHCQLHLIDSFFFTSVVCLAVHEDERISWTHH</sequence>
<proteinExistence type="predicted"/>
<dbReference type="GO" id="GO:0016020">
    <property type="term" value="C:membrane"/>
    <property type="evidence" value="ECO:0007669"/>
    <property type="project" value="UniProtKB-SubCell"/>
</dbReference>
<keyword evidence="4 5" id="KW-0472">Membrane</keyword>
<dbReference type="AlphaFoldDB" id="A0A1Q9F3L0"/>
<dbReference type="EMBL" id="LSRX01000018">
    <property type="protein sequence ID" value="OLQ14222.1"/>
    <property type="molecule type" value="Genomic_DNA"/>
</dbReference>
<evidence type="ECO:0000256" key="4">
    <source>
        <dbReference type="ARBA" id="ARBA00023136"/>
    </source>
</evidence>
<evidence type="ECO:0000256" key="1">
    <source>
        <dbReference type="ARBA" id="ARBA00004141"/>
    </source>
</evidence>
<keyword evidence="3 5" id="KW-1133">Transmembrane helix</keyword>
<comment type="subcellular location">
    <subcellularLocation>
        <location evidence="1">Membrane</location>
        <topology evidence="1">Multi-pass membrane protein</topology>
    </subcellularLocation>
</comment>
<accession>A0A1Q9F3L0</accession>
<organism evidence="7 8">
    <name type="scientific">Symbiodinium microadriaticum</name>
    <name type="common">Dinoflagellate</name>
    <name type="synonym">Zooxanthella microadriatica</name>
    <dbReference type="NCBI Taxonomy" id="2951"/>
    <lineage>
        <taxon>Eukaryota</taxon>
        <taxon>Sar</taxon>
        <taxon>Alveolata</taxon>
        <taxon>Dinophyceae</taxon>
        <taxon>Suessiales</taxon>
        <taxon>Symbiodiniaceae</taxon>
        <taxon>Symbiodinium</taxon>
    </lineage>
</organism>
<reference evidence="7 8" key="1">
    <citation type="submission" date="2016-02" db="EMBL/GenBank/DDBJ databases">
        <title>Genome analysis of coral dinoflagellate symbionts highlights evolutionary adaptations to a symbiotic lifestyle.</title>
        <authorList>
            <person name="Aranda M."/>
            <person name="Li Y."/>
            <person name="Liew Y.J."/>
            <person name="Baumgarten S."/>
            <person name="Simakov O."/>
            <person name="Wilson M."/>
            <person name="Piel J."/>
            <person name="Ashoor H."/>
            <person name="Bougouffa S."/>
            <person name="Bajic V.B."/>
            <person name="Ryu T."/>
            <person name="Ravasi T."/>
            <person name="Bayer T."/>
            <person name="Micklem G."/>
            <person name="Kim H."/>
            <person name="Bhak J."/>
            <person name="Lajeunesse T.C."/>
            <person name="Voolstra C.R."/>
        </authorList>
    </citation>
    <scope>NUCLEOTIDE SEQUENCE [LARGE SCALE GENOMIC DNA]</scope>
    <source>
        <strain evidence="7 8">CCMP2467</strain>
    </source>
</reference>
<dbReference type="GO" id="GO:0005216">
    <property type="term" value="F:monoatomic ion channel activity"/>
    <property type="evidence" value="ECO:0007669"/>
    <property type="project" value="InterPro"/>
</dbReference>
<comment type="caution">
    <text evidence="7">The sequence shown here is derived from an EMBL/GenBank/DDBJ whole genome shotgun (WGS) entry which is preliminary data.</text>
</comment>
<gene>
    <name evidence="7" type="ORF">AK812_SmicGene1704</name>
</gene>
<evidence type="ECO:0000256" key="3">
    <source>
        <dbReference type="ARBA" id="ARBA00022989"/>
    </source>
</evidence>
<dbReference type="InterPro" id="IPR027359">
    <property type="entry name" value="Volt_channel_dom_sf"/>
</dbReference>
<protein>
    <recommendedName>
        <fullName evidence="6">Ion transport domain-containing protein</fullName>
    </recommendedName>
</protein>
<dbReference type="Pfam" id="PF00520">
    <property type="entry name" value="Ion_trans"/>
    <property type="match status" value="1"/>
</dbReference>
<dbReference type="PANTHER" id="PTHR46726">
    <property type="entry name" value="TWO PORE CHANNEL 3"/>
    <property type="match status" value="1"/>
</dbReference>
<dbReference type="PANTHER" id="PTHR46726:SF1">
    <property type="entry name" value="TWO-PORE CALCIUM CHANNEL 3"/>
    <property type="match status" value="1"/>
</dbReference>
<feature type="transmembrane region" description="Helical" evidence="5">
    <location>
        <begin position="164"/>
        <end position="183"/>
    </location>
</feature>
<evidence type="ECO:0000256" key="2">
    <source>
        <dbReference type="ARBA" id="ARBA00022692"/>
    </source>
</evidence>
<feature type="domain" description="Ion transport" evidence="6">
    <location>
        <begin position="163"/>
        <end position="364"/>
    </location>
</feature>
<feature type="transmembrane region" description="Helical" evidence="5">
    <location>
        <begin position="203"/>
        <end position="228"/>
    </location>
</feature>
<evidence type="ECO:0000313" key="7">
    <source>
        <dbReference type="EMBL" id="OLQ14222.1"/>
    </source>
</evidence>
<evidence type="ECO:0000256" key="5">
    <source>
        <dbReference type="SAM" id="Phobius"/>
    </source>
</evidence>
<keyword evidence="8" id="KW-1185">Reference proteome</keyword>
<evidence type="ECO:0000313" key="8">
    <source>
        <dbReference type="Proteomes" id="UP000186817"/>
    </source>
</evidence>
<dbReference type="InterPro" id="IPR005821">
    <property type="entry name" value="Ion_trans_dom"/>
</dbReference>
<dbReference type="Gene3D" id="1.20.120.350">
    <property type="entry name" value="Voltage-gated potassium channels. Chain C"/>
    <property type="match status" value="1"/>
</dbReference>
<keyword evidence="2 5" id="KW-0812">Transmembrane</keyword>
<dbReference type="SUPFAM" id="SSF81324">
    <property type="entry name" value="Voltage-gated potassium channels"/>
    <property type="match status" value="1"/>
</dbReference>
<feature type="transmembrane region" description="Helical" evidence="5">
    <location>
        <begin position="297"/>
        <end position="327"/>
    </location>
</feature>
<dbReference type="Proteomes" id="UP000186817">
    <property type="component" value="Unassembled WGS sequence"/>
</dbReference>
<evidence type="ECO:0000259" key="6">
    <source>
        <dbReference type="Pfam" id="PF00520"/>
    </source>
</evidence>
<dbReference type="OrthoDB" id="435055at2759"/>
<feature type="transmembrane region" description="Helical" evidence="5">
    <location>
        <begin position="240"/>
        <end position="260"/>
    </location>
</feature>
<name>A0A1Q9F3L0_SYMMI</name>